<keyword evidence="3" id="KW-1185">Reference proteome</keyword>
<evidence type="ECO:0000313" key="3">
    <source>
        <dbReference type="Proteomes" id="UP000007947"/>
    </source>
</evidence>
<evidence type="ECO:0000313" key="2">
    <source>
        <dbReference type="EMBL" id="BAK38059.1"/>
    </source>
</evidence>
<dbReference type="RefSeq" id="WP_013865873.1">
    <property type="nucleotide sequence ID" value="NC_015635.1"/>
</dbReference>
<dbReference type="HOGENOM" id="CLU_085795_0_0_11"/>
<gene>
    <name evidence="2" type="ordered locus">MLP_50450</name>
</gene>
<evidence type="ECO:0000256" key="1">
    <source>
        <dbReference type="SAM" id="MobiDB-lite"/>
    </source>
</evidence>
<dbReference type="AlphaFoldDB" id="F5XH51"/>
<feature type="region of interest" description="Disordered" evidence="1">
    <location>
        <begin position="30"/>
        <end position="50"/>
    </location>
</feature>
<evidence type="ECO:0008006" key="4">
    <source>
        <dbReference type="Google" id="ProtNLM"/>
    </source>
</evidence>
<dbReference type="EMBL" id="AP012204">
    <property type="protein sequence ID" value="BAK38059.1"/>
    <property type="molecule type" value="Genomic_DNA"/>
</dbReference>
<reference evidence="2 3" key="1">
    <citation type="submission" date="2011-05" db="EMBL/GenBank/DDBJ databases">
        <title>Whole genome sequence of Microlunatus phosphovorus NM-1.</title>
        <authorList>
            <person name="Hosoyama A."/>
            <person name="Sasaki K."/>
            <person name="Harada T."/>
            <person name="Igarashi R."/>
            <person name="Kawakoshi A."/>
            <person name="Sasagawa M."/>
            <person name="Fukada J."/>
            <person name="Nakamura S."/>
            <person name="Katano Y."/>
            <person name="Hanada S."/>
            <person name="Kamagata Y."/>
            <person name="Nakamura N."/>
            <person name="Yamazaki S."/>
            <person name="Fujita N."/>
        </authorList>
    </citation>
    <scope>NUCLEOTIDE SEQUENCE [LARGE SCALE GENOMIC DNA]</scope>
    <source>
        <strain evidence="3">ATCC 700054 / DSM 10555 / JCM 9379 / NBRC 101784 / NCIMB 13414 / VKM Ac-1990 / NM-1</strain>
    </source>
</reference>
<dbReference type="STRING" id="1032480.MLP_50450"/>
<dbReference type="KEGG" id="mph:MLP_50450"/>
<dbReference type="eggNOG" id="COG0406">
    <property type="taxonomic scope" value="Bacteria"/>
</dbReference>
<proteinExistence type="predicted"/>
<organism evidence="2 3">
    <name type="scientific">Microlunatus phosphovorus (strain ATCC 700054 / DSM 10555 / JCM 9379 / NBRC 101784 / NCIMB 13414 / VKM Ac-1990 / NM-1)</name>
    <dbReference type="NCBI Taxonomy" id="1032480"/>
    <lineage>
        <taxon>Bacteria</taxon>
        <taxon>Bacillati</taxon>
        <taxon>Actinomycetota</taxon>
        <taxon>Actinomycetes</taxon>
        <taxon>Propionibacteriales</taxon>
        <taxon>Propionibacteriaceae</taxon>
        <taxon>Microlunatus</taxon>
    </lineage>
</organism>
<accession>F5XH51</accession>
<name>F5XH51_MICPN</name>
<dbReference type="OrthoDB" id="8448116at2"/>
<feature type="compositionally biased region" description="Polar residues" evidence="1">
    <location>
        <begin position="30"/>
        <end position="48"/>
    </location>
</feature>
<protein>
    <recommendedName>
        <fullName evidence="4">Phosphoglycerate mutase family protein</fullName>
    </recommendedName>
</protein>
<sequence>MSSTAPADPPAAPIGLPAAIFIIRHGEKPTTVSATDTPDSNASTSDGKPQQILGVDINGQNDGDSLIPQGWQRAGGLATLFDPTDDQFPSPYLSRPTLITSPSYGKPEKHRTYQTVWPLALRFGATPTVTVAVGEEDQLVDWLLQQADQTVLVCWEHDHISDITAGLAPVISGGDVPGPWPSDRFDVVVALTSNPAAPGTFYCHQVPQLLLAGDSSEPIPA</sequence>
<dbReference type="Proteomes" id="UP000007947">
    <property type="component" value="Chromosome"/>
</dbReference>